<proteinExistence type="predicted"/>
<dbReference type="AlphaFoldDB" id="A0A834U2X6"/>
<name>A0A834U2X6_9FABA</name>
<reference evidence="1" key="1">
    <citation type="submission" date="2020-09" db="EMBL/GenBank/DDBJ databases">
        <title>Genome-Enabled Discovery of Anthraquinone Biosynthesis in Senna tora.</title>
        <authorList>
            <person name="Kang S.-H."/>
            <person name="Pandey R.P."/>
            <person name="Lee C.-M."/>
            <person name="Sim J.-S."/>
            <person name="Jeong J.-T."/>
            <person name="Choi B.-S."/>
            <person name="Jung M."/>
            <person name="Ginzburg D."/>
            <person name="Zhao K."/>
            <person name="Won S.Y."/>
            <person name="Oh T.-J."/>
            <person name="Yu Y."/>
            <person name="Kim N.-H."/>
            <person name="Lee O.R."/>
            <person name="Lee T.-H."/>
            <person name="Bashyal P."/>
            <person name="Kim T.-S."/>
            <person name="Lee W.-H."/>
            <person name="Kawkins C."/>
            <person name="Kim C.-K."/>
            <person name="Kim J.S."/>
            <person name="Ahn B.O."/>
            <person name="Rhee S.Y."/>
            <person name="Sohng J.K."/>
        </authorList>
    </citation>
    <scope>NUCLEOTIDE SEQUENCE</scope>
    <source>
        <tissue evidence="1">Leaf</tissue>
    </source>
</reference>
<comment type="caution">
    <text evidence="1">The sequence shown here is derived from an EMBL/GenBank/DDBJ whole genome shotgun (WGS) entry which is preliminary data.</text>
</comment>
<sequence length="125" mass="14080">MELGMDWGYEDVIFETDAQIVKIDAQVLPLLLPVNIFSPLRESEKTAKKLRKESKAAKQTLEASISAEQLEILSDLSTLFAEGNPICESMAEEKTLREHAAPQVNQALFVLLLLPFKHRWNSNQA</sequence>
<gene>
    <name evidence="1" type="ORF">G2W53_014003</name>
</gene>
<keyword evidence="2" id="KW-1185">Reference proteome</keyword>
<organism evidence="1 2">
    <name type="scientific">Senna tora</name>
    <dbReference type="NCBI Taxonomy" id="362788"/>
    <lineage>
        <taxon>Eukaryota</taxon>
        <taxon>Viridiplantae</taxon>
        <taxon>Streptophyta</taxon>
        <taxon>Embryophyta</taxon>
        <taxon>Tracheophyta</taxon>
        <taxon>Spermatophyta</taxon>
        <taxon>Magnoliopsida</taxon>
        <taxon>eudicotyledons</taxon>
        <taxon>Gunneridae</taxon>
        <taxon>Pentapetalae</taxon>
        <taxon>rosids</taxon>
        <taxon>fabids</taxon>
        <taxon>Fabales</taxon>
        <taxon>Fabaceae</taxon>
        <taxon>Caesalpinioideae</taxon>
        <taxon>Cassia clade</taxon>
        <taxon>Senna</taxon>
    </lineage>
</organism>
<dbReference type="EMBL" id="JAAIUW010000005">
    <property type="protein sequence ID" value="KAF7831670.1"/>
    <property type="molecule type" value="Genomic_DNA"/>
</dbReference>
<evidence type="ECO:0000313" key="2">
    <source>
        <dbReference type="Proteomes" id="UP000634136"/>
    </source>
</evidence>
<protein>
    <submittedName>
        <fullName evidence="1">Uncharacterized protein</fullName>
    </submittedName>
</protein>
<evidence type="ECO:0000313" key="1">
    <source>
        <dbReference type="EMBL" id="KAF7831670.1"/>
    </source>
</evidence>
<dbReference type="Proteomes" id="UP000634136">
    <property type="component" value="Unassembled WGS sequence"/>
</dbReference>
<accession>A0A834U2X6</accession>